<feature type="region of interest" description="Disordered" evidence="1">
    <location>
        <begin position="682"/>
        <end position="704"/>
    </location>
</feature>
<comment type="caution">
    <text evidence="2">The sequence shown here is derived from an EMBL/GenBank/DDBJ whole genome shotgun (WGS) entry which is preliminary data.</text>
</comment>
<evidence type="ECO:0000313" key="3">
    <source>
        <dbReference type="Proteomes" id="UP001208690"/>
    </source>
</evidence>
<evidence type="ECO:0000313" key="2">
    <source>
        <dbReference type="EMBL" id="MCV3272690.1"/>
    </source>
</evidence>
<protein>
    <recommendedName>
        <fullName evidence="4">Carboxypeptidase regulatory-like domain-containing protein</fullName>
    </recommendedName>
</protein>
<name>A0ABT3BGM6_9RHOB</name>
<dbReference type="Proteomes" id="UP001208690">
    <property type="component" value="Unassembled WGS sequence"/>
</dbReference>
<accession>A0ABT3BGM6</accession>
<reference evidence="2 3" key="1">
    <citation type="submission" date="2022-04" db="EMBL/GenBank/DDBJ databases">
        <title>Roseobacter sp. WL0113 is a bacterium isolated from neritic sediment.</title>
        <authorList>
            <person name="Wang L."/>
            <person name="He W."/>
            <person name="Zhang D.-F."/>
        </authorList>
    </citation>
    <scope>NUCLEOTIDE SEQUENCE [LARGE SCALE GENOMIC DNA]</scope>
    <source>
        <strain evidence="2 3">WL0113</strain>
    </source>
</reference>
<gene>
    <name evidence="2" type="ORF">MUB52_14745</name>
</gene>
<sequence>MCAQNTSADGGDGNSGGFQIRLQDTGEPRTKPSIDVSLWTRAGEELERSTVAEDGRFDVSADALKRAEIVRIGPLGANLECLTDIGLSLRSTDFTARLREGALDIAPGLWEAWFPIFQCVSGRTRVCRPGQWWFDDLAAMALEPVASARRIGAASLRARTLAPASSSSTTNAALISAPQTAQRLSPAASIDELIAWPFNCAPICEARIEVYRRVCCCDPWIVFDPRLKELVCRLEEVVPDFPQPHPPTPFERLRTPAPVPEVSAAFFQSGALDRQSVNAATDLRALRSLPPEAIPTYVNGRPYLFCPSYDCDPPVQVAEGSPGLDGRFSICWPSFPILLQPGCHFEYAYRVYQPFGQFEILVYDGVSAGNWFAADDDPTLTSYSPFAYGCRINPAGRHVFLNAIADTGAHQLNTPNAASAIAVSSPDPTSGTAYPVPDPLSSVTDRNWGGTLKINLTITEGMQDAGAKYYRISVVEADADGAPALGATRHDVTTVPAWLKSEAGGDIVPVSLGPNSVDGQNALFEIPYDTNPTTDWLDNQFHALLDTNDVRWSDPTVRHLITVEIFDESGDRLRPTGTDPTGLGGDETEAAFTFRRRFQETGSTLEVPYGALTHMFWWDNREMVADIEDLRLDLVANNNECQFLVGTAASTFSIGYRAFHENQLFHASHSISWRRGLGNTANSSGTLPTSSPMNVGGPPGAAPVGASGTETFGNMLQTESRCAFSLWLNVYNKITDGDDMGLQYRGDTAAVVLEVDN</sequence>
<organism evidence="2 3">
    <name type="scientific">Roseobacter sinensis</name>
    <dbReference type="NCBI Taxonomy" id="2931391"/>
    <lineage>
        <taxon>Bacteria</taxon>
        <taxon>Pseudomonadati</taxon>
        <taxon>Pseudomonadota</taxon>
        <taxon>Alphaproteobacteria</taxon>
        <taxon>Rhodobacterales</taxon>
        <taxon>Roseobacteraceae</taxon>
        <taxon>Roseobacter</taxon>
    </lineage>
</organism>
<evidence type="ECO:0008006" key="4">
    <source>
        <dbReference type="Google" id="ProtNLM"/>
    </source>
</evidence>
<dbReference type="RefSeq" id="WP_263845007.1">
    <property type="nucleotide sequence ID" value="NZ_JALIEB010000009.1"/>
</dbReference>
<keyword evidence="3" id="KW-1185">Reference proteome</keyword>
<feature type="region of interest" description="Disordered" evidence="1">
    <location>
        <begin position="1"/>
        <end position="33"/>
    </location>
</feature>
<dbReference type="EMBL" id="JALIEB010000009">
    <property type="protein sequence ID" value="MCV3272690.1"/>
    <property type="molecule type" value="Genomic_DNA"/>
</dbReference>
<evidence type="ECO:0000256" key="1">
    <source>
        <dbReference type="SAM" id="MobiDB-lite"/>
    </source>
</evidence>
<proteinExistence type="predicted"/>
<feature type="compositionally biased region" description="Polar residues" evidence="1">
    <location>
        <begin position="682"/>
        <end position="693"/>
    </location>
</feature>